<evidence type="ECO:0000313" key="3">
    <source>
        <dbReference type="EMBL" id="RST90535.1"/>
    </source>
</evidence>
<dbReference type="PANTHER" id="PTHR46558">
    <property type="entry name" value="TRACRIPTIONAL REGULATORY PROTEIN-RELATED-RELATED"/>
    <property type="match status" value="1"/>
</dbReference>
<dbReference type="GO" id="GO:0003677">
    <property type="term" value="F:DNA binding"/>
    <property type="evidence" value="ECO:0007669"/>
    <property type="project" value="UniProtKB-KW"/>
</dbReference>
<dbReference type="Pfam" id="PF01381">
    <property type="entry name" value="HTH_3"/>
    <property type="match status" value="1"/>
</dbReference>
<organism evidence="3 4">
    <name type="scientific">Vagococcus bubulae</name>
    <dbReference type="NCBI Taxonomy" id="1977868"/>
    <lineage>
        <taxon>Bacteria</taxon>
        <taxon>Bacillati</taxon>
        <taxon>Bacillota</taxon>
        <taxon>Bacilli</taxon>
        <taxon>Lactobacillales</taxon>
        <taxon>Enterococcaceae</taxon>
        <taxon>Vagococcus</taxon>
    </lineage>
</organism>
<dbReference type="OrthoDB" id="6386941at2"/>
<evidence type="ECO:0000256" key="1">
    <source>
        <dbReference type="ARBA" id="ARBA00023125"/>
    </source>
</evidence>
<comment type="caution">
    <text evidence="3">The sequence shown here is derived from an EMBL/GenBank/DDBJ whole genome shotgun (WGS) entry which is preliminary data.</text>
</comment>
<reference evidence="3 4" key="1">
    <citation type="submission" date="2017-05" db="EMBL/GenBank/DDBJ databases">
        <title>Vagococcus spp. assemblies.</title>
        <authorList>
            <person name="Gulvik C.A."/>
        </authorList>
    </citation>
    <scope>NUCLEOTIDE SEQUENCE [LARGE SCALE GENOMIC DNA]</scope>
    <source>
        <strain evidence="3 4">SS1994</strain>
    </source>
</reference>
<accession>A0A429ZA64</accession>
<dbReference type="Gene3D" id="1.10.260.40">
    <property type="entry name" value="lambda repressor-like DNA-binding domains"/>
    <property type="match status" value="1"/>
</dbReference>
<evidence type="ECO:0000313" key="4">
    <source>
        <dbReference type="Proteomes" id="UP000288490"/>
    </source>
</evidence>
<protein>
    <submittedName>
        <fullName evidence="3">Transcriptional regulator</fullName>
    </submittedName>
</protein>
<dbReference type="InterPro" id="IPR010982">
    <property type="entry name" value="Lambda_DNA-bd_dom_sf"/>
</dbReference>
<feature type="domain" description="HTH cro/C1-type" evidence="2">
    <location>
        <begin position="4"/>
        <end position="58"/>
    </location>
</feature>
<dbReference type="SMART" id="SM00530">
    <property type="entry name" value="HTH_XRE"/>
    <property type="match status" value="1"/>
</dbReference>
<dbReference type="CDD" id="cd00093">
    <property type="entry name" value="HTH_XRE"/>
    <property type="match status" value="1"/>
</dbReference>
<proteinExistence type="predicted"/>
<dbReference type="PROSITE" id="PS50943">
    <property type="entry name" value="HTH_CROC1"/>
    <property type="match status" value="1"/>
</dbReference>
<keyword evidence="4" id="KW-1185">Reference proteome</keyword>
<gene>
    <name evidence="3" type="ORF">CBF36_11795</name>
</gene>
<dbReference type="RefSeq" id="WP_125958570.1">
    <property type="nucleotide sequence ID" value="NZ_JAQEJV010000024.1"/>
</dbReference>
<sequence>MNRIKEHRKQQGLSQAELAKRVGVARQTINLIENTTYNPSLELCINIAKELQTDLNTLFWNVEGEE</sequence>
<dbReference type="PANTHER" id="PTHR46558:SF5">
    <property type="entry name" value="TRANSCRIPTION REGULATOR"/>
    <property type="match status" value="1"/>
</dbReference>
<dbReference type="EMBL" id="NGJT01000039">
    <property type="protein sequence ID" value="RST90535.1"/>
    <property type="molecule type" value="Genomic_DNA"/>
</dbReference>
<dbReference type="InterPro" id="IPR001387">
    <property type="entry name" value="Cro/C1-type_HTH"/>
</dbReference>
<evidence type="ECO:0000259" key="2">
    <source>
        <dbReference type="PROSITE" id="PS50943"/>
    </source>
</evidence>
<dbReference type="Proteomes" id="UP000288490">
    <property type="component" value="Unassembled WGS sequence"/>
</dbReference>
<keyword evidence="1" id="KW-0238">DNA-binding</keyword>
<dbReference type="SUPFAM" id="SSF47413">
    <property type="entry name" value="lambda repressor-like DNA-binding domains"/>
    <property type="match status" value="1"/>
</dbReference>
<dbReference type="AlphaFoldDB" id="A0A429ZA64"/>
<name>A0A429ZA64_9ENTE</name>